<dbReference type="PROSITE" id="PS50089">
    <property type="entry name" value="ZF_RING_2"/>
    <property type="match status" value="1"/>
</dbReference>
<dbReference type="InterPro" id="IPR052639">
    <property type="entry name" value="TRAIP_ubiq-protein_ligase"/>
</dbReference>
<protein>
    <recommendedName>
        <fullName evidence="9">RING-type domain-containing protein</fullName>
    </recommendedName>
</protein>
<keyword evidence="3 6" id="KW-0863">Zinc-finger</keyword>
<evidence type="ECO:0000256" key="3">
    <source>
        <dbReference type="ARBA" id="ARBA00022771"/>
    </source>
</evidence>
<evidence type="ECO:0000259" key="9">
    <source>
        <dbReference type="PROSITE" id="PS50089"/>
    </source>
</evidence>
<evidence type="ECO:0000313" key="11">
    <source>
        <dbReference type="Proteomes" id="UP001140217"/>
    </source>
</evidence>
<evidence type="ECO:0000256" key="6">
    <source>
        <dbReference type="PROSITE-ProRule" id="PRU00175"/>
    </source>
</evidence>
<keyword evidence="7" id="KW-0175">Coiled coil</keyword>
<dbReference type="SUPFAM" id="SSF57850">
    <property type="entry name" value="RING/U-box"/>
    <property type="match status" value="1"/>
</dbReference>
<feature type="coiled-coil region" evidence="7">
    <location>
        <begin position="130"/>
        <end position="164"/>
    </location>
</feature>
<dbReference type="PANTHER" id="PTHR46569:SF1">
    <property type="entry name" value="E3 UBIQUITIN-PROTEIN LIGASE RFWD3-RELATED"/>
    <property type="match status" value="1"/>
</dbReference>
<keyword evidence="5" id="KW-0862">Zinc</keyword>
<dbReference type="InterPro" id="IPR001841">
    <property type="entry name" value="Znf_RING"/>
</dbReference>
<name>A0A9W8HI53_9FUNG</name>
<dbReference type="GO" id="GO:0008270">
    <property type="term" value="F:zinc ion binding"/>
    <property type="evidence" value="ECO:0007669"/>
    <property type="project" value="UniProtKB-KW"/>
</dbReference>
<keyword evidence="11" id="KW-1185">Reference proteome</keyword>
<organism evidence="10 11">
    <name type="scientific">Coemansia javaensis</name>
    <dbReference type="NCBI Taxonomy" id="2761396"/>
    <lineage>
        <taxon>Eukaryota</taxon>
        <taxon>Fungi</taxon>
        <taxon>Fungi incertae sedis</taxon>
        <taxon>Zoopagomycota</taxon>
        <taxon>Kickxellomycotina</taxon>
        <taxon>Kickxellomycetes</taxon>
        <taxon>Kickxellales</taxon>
        <taxon>Kickxellaceae</taxon>
        <taxon>Coemansia</taxon>
    </lineage>
</organism>
<dbReference type="GO" id="GO:0031297">
    <property type="term" value="P:replication fork processing"/>
    <property type="evidence" value="ECO:0007669"/>
    <property type="project" value="TreeGrafter"/>
</dbReference>
<dbReference type="EMBL" id="JANBUL010000010">
    <property type="protein sequence ID" value="KAJ2785543.1"/>
    <property type="molecule type" value="Genomic_DNA"/>
</dbReference>
<comment type="pathway">
    <text evidence="1">Protein modification; protein ubiquitination.</text>
</comment>
<evidence type="ECO:0000256" key="8">
    <source>
        <dbReference type="SAM" id="MobiDB-lite"/>
    </source>
</evidence>
<comment type="caution">
    <text evidence="10">The sequence shown here is derived from an EMBL/GenBank/DDBJ whole genome shotgun (WGS) entry which is preliminary data.</text>
</comment>
<dbReference type="OrthoDB" id="8062037at2759"/>
<feature type="region of interest" description="Disordered" evidence="8">
    <location>
        <begin position="397"/>
        <end position="434"/>
    </location>
</feature>
<dbReference type="GO" id="GO:0016567">
    <property type="term" value="P:protein ubiquitination"/>
    <property type="evidence" value="ECO:0007669"/>
    <property type="project" value="TreeGrafter"/>
</dbReference>
<evidence type="ECO:0000256" key="1">
    <source>
        <dbReference type="ARBA" id="ARBA00004906"/>
    </source>
</evidence>
<sequence>MSCAICQDSLLLRDDGPALRGSRNASTEWELQPVALDCGHVYHQMCILAWLSRSGGNQGRTCPSCRRIVKGNPRPLFLSGDVAADDDGDGDGDDDEEGGGSSMGAAVLSEETTRAVCGRNLIIRKLCANVTREQRDRDRARAALEAEREKHAALERILGEEREKAKATRHDYDKQRAKVEKLLGMANKHEVDMAKKAREVEDQKIRIRALEAELAEQRQIAATLGSVRATSERLMQSLRKERAKVSSLSTQNRALEVRVAILERAKETRDTAAAASSEADRVGSLQNTFHALPRGSQATSVSQVIDLVSEATSELGFDEDAKAAEDAVAAPWAPPPTPRRPGPTFGMSVKDFAASAGASPNPFAAAQKSTGFVAPTASVTFTMGRAPPAAHPTRLIRPSRATASDGMGGAQRSAADRRKAATMIQSTITQALKR</sequence>
<keyword evidence="4" id="KW-0833">Ubl conjugation pathway</keyword>
<evidence type="ECO:0000256" key="5">
    <source>
        <dbReference type="ARBA" id="ARBA00022833"/>
    </source>
</evidence>
<evidence type="ECO:0000256" key="7">
    <source>
        <dbReference type="SAM" id="Coils"/>
    </source>
</evidence>
<gene>
    <name evidence="10" type="ORF">H4R18_000488</name>
</gene>
<evidence type="ECO:0000313" key="10">
    <source>
        <dbReference type="EMBL" id="KAJ2785543.1"/>
    </source>
</evidence>
<dbReference type="GO" id="GO:0005634">
    <property type="term" value="C:nucleus"/>
    <property type="evidence" value="ECO:0007669"/>
    <property type="project" value="TreeGrafter"/>
</dbReference>
<keyword evidence="2" id="KW-0479">Metal-binding</keyword>
<dbReference type="CDD" id="cd16448">
    <property type="entry name" value="RING-H2"/>
    <property type="match status" value="1"/>
</dbReference>
<evidence type="ECO:0000256" key="2">
    <source>
        <dbReference type="ARBA" id="ARBA00022723"/>
    </source>
</evidence>
<dbReference type="Gene3D" id="3.30.40.10">
    <property type="entry name" value="Zinc/RING finger domain, C3HC4 (zinc finger)"/>
    <property type="match status" value="1"/>
</dbReference>
<dbReference type="InterPro" id="IPR013083">
    <property type="entry name" value="Znf_RING/FYVE/PHD"/>
</dbReference>
<feature type="domain" description="RING-type" evidence="9">
    <location>
        <begin position="3"/>
        <end position="66"/>
    </location>
</feature>
<dbReference type="PANTHER" id="PTHR46569">
    <property type="entry name" value="E3 UBIQUITIN-PROTEIN LIGASE TRAIP"/>
    <property type="match status" value="1"/>
</dbReference>
<feature type="coiled-coil region" evidence="7">
    <location>
        <begin position="193"/>
        <end position="265"/>
    </location>
</feature>
<dbReference type="Proteomes" id="UP001140217">
    <property type="component" value="Unassembled WGS sequence"/>
</dbReference>
<dbReference type="AlphaFoldDB" id="A0A9W8HI53"/>
<accession>A0A9W8HI53</accession>
<dbReference type="GO" id="GO:0090734">
    <property type="term" value="C:site of DNA damage"/>
    <property type="evidence" value="ECO:0007669"/>
    <property type="project" value="TreeGrafter"/>
</dbReference>
<feature type="compositionally biased region" description="Polar residues" evidence="8">
    <location>
        <begin position="423"/>
        <end position="434"/>
    </location>
</feature>
<dbReference type="InterPro" id="IPR024766">
    <property type="entry name" value="Znf_RING_H2"/>
</dbReference>
<feature type="region of interest" description="Disordered" evidence="8">
    <location>
        <begin position="76"/>
        <end position="106"/>
    </location>
</feature>
<feature type="compositionally biased region" description="Acidic residues" evidence="8">
    <location>
        <begin position="83"/>
        <end position="98"/>
    </location>
</feature>
<evidence type="ECO:0000256" key="4">
    <source>
        <dbReference type="ARBA" id="ARBA00022786"/>
    </source>
</evidence>
<dbReference type="GO" id="GO:0061630">
    <property type="term" value="F:ubiquitin protein ligase activity"/>
    <property type="evidence" value="ECO:0007669"/>
    <property type="project" value="TreeGrafter"/>
</dbReference>
<reference evidence="10" key="1">
    <citation type="submission" date="2022-07" db="EMBL/GenBank/DDBJ databases">
        <title>Phylogenomic reconstructions and comparative analyses of Kickxellomycotina fungi.</title>
        <authorList>
            <person name="Reynolds N.K."/>
            <person name="Stajich J.E."/>
            <person name="Barry K."/>
            <person name="Grigoriev I.V."/>
            <person name="Crous P."/>
            <person name="Smith M.E."/>
        </authorList>
    </citation>
    <scope>NUCLEOTIDE SEQUENCE</scope>
    <source>
        <strain evidence="10">NBRC 105414</strain>
    </source>
</reference>
<dbReference type="SMART" id="SM00184">
    <property type="entry name" value="RING"/>
    <property type="match status" value="1"/>
</dbReference>
<proteinExistence type="predicted"/>
<dbReference type="Pfam" id="PF12678">
    <property type="entry name" value="zf-rbx1"/>
    <property type="match status" value="1"/>
</dbReference>